<protein>
    <submittedName>
        <fullName evidence="1">Uncharacterized protein</fullName>
    </submittedName>
</protein>
<sequence>MFWCLAEAKREETRAWFGKAGRNVAISLAHDARKTVIAVRYVACNKQLETRSGLVGLISGCGDATAYSNQIVRSMRQLFSYGAGGLDPTGVLDEAALHDFQRSVRCMSADGAPYAQKVRIILEGVQAEFPDQELVSQLEALAPSMWSSLKNFGPSAPEQAAKVRRKAELEGKFRKLATCLGLPAAEAFAQFQQVQD</sequence>
<comment type="caution">
    <text evidence="1">The sequence shown here is derived from an EMBL/GenBank/DDBJ whole genome shotgun (WGS) entry which is preliminary data.</text>
</comment>
<evidence type="ECO:0000313" key="1">
    <source>
        <dbReference type="EMBL" id="CAE7346605.1"/>
    </source>
</evidence>
<dbReference type="EMBL" id="CAJNIZ010013319">
    <property type="protein sequence ID" value="CAE7346605.1"/>
    <property type="molecule type" value="Genomic_DNA"/>
</dbReference>
<gene>
    <name evidence="1" type="ORF">SPIL2461_LOCUS8209</name>
</gene>
<dbReference type="AlphaFoldDB" id="A0A812P5L7"/>
<accession>A0A812P5L7</accession>
<dbReference type="Proteomes" id="UP000649617">
    <property type="component" value="Unassembled WGS sequence"/>
</dbReference>
<dbReference type="OrthoDB" id="462654at2759"/>
<evidence type="ECO:0000313" key="2">
    <source>
        <dbReference type="Proteomes" id="UP000649617"/>
    </source>
</evidence>
<proteinExistence type="predicted"/>
<keyword evidence="2" id="KW-1185">Reference proteome</keyword>
<name>A0A812P5L7_SYMPI</name>
<reference evidence="1" key="1">
    <citation type="submission" date="2021-02" db="EMBL/GenBank/DDBJ databases">
        <authorList>
            <person name="Dougan E. K."/>
            <person name="Rhodes N."/>
            <person name="Thang M."/>
            <person name="Chan C."/>
        </authorList>
    </citation>
    <scope>NUCLEOTIDE SEQUENCE</scope>
</reference>
<organism evidence="1 2">
    <name type="scientific">Symbiodinium pilosum</name>
    <name type="common">Dinoflagellate</name>
    <dbReference type="NCBI Taxonomy" id="2952"/>
    <lineage>
        <taxon>Eukaryota</taxon>
        <taxon>Sar</taxon>
        <taxon>Alveolata</taxon>
        <taxon>Dinophyceae</taxon>
        <taxon>Suessiales</taxon>
        <taxon>Symbiodiniaceae</taxon>
        <taxon>Symbiodinium</taxon>
    </lineage>
</organism>